<dbReference type="AlphaFoldDB" id="A0A7X2J2Y3"/>
<feature type="compositionally biased region" description="Basic and acidic residues" evidence="5">
    <location>
        <begin position="17"/>
        <end position="30"/>
    </location>
</feature>
<sequence length="165" mass="18707">MALSDKQTQGLKQQLLEMKKEIEDKPKDPLFDTSMSDSVGELSNGIDNHPADLGSEVYDRERQQTLENVDENVLGEIKEALDRMEEGTYGKCIDTGEDIPYERLEALPYAKRTIQAQTERDQDRNLLGSEETQHEMNMRDLADGETVGGDNSLTTESLRREHDAF</sequence>
<evidence type="ECO:0000256" key="5">
    <source>
        <dbReference type="SAM" id="MobiDB-lite"/>
    </source>
</evidence>
<dbReference type="GO" id="GO:0008270">
    <property type="term" value="F:zinc ion binding"/>
    <property type="evidence" value="ECO:0007669"/>
    <property type="project" value="UniProtKB-KW"/>
</dbReference>
<dbReference type="RefSeq" id="WP_154309855.1">
    <property type="nucleotide sequence ID" value="NZ_WKKI01000090.1"/>
</dbReference>
<organism evidence="7 8">
    <name type="scientific">Metabacillus lacus</name>
    <dbReference type="NCBI Taxonomy" id="1983721"/>
    <lineage>
        <taxon>Bacteria</taxon>
        <taxon>Bacillati</taxon>
        <taxon>Bacillota</taxon>
        <taxon>Bacilli</taxon>
        <taxon>Bacillales</taxon>
        <taxon>Bacillaceae</taxon>
        <taxon>Metabacillus</taxon>
    </lineage>
</organism>
<evidence type="ECO:0000256" key="2">
    <source>
        <dbReference type="ARBA" id="ARBA00022771"/>
    </source>
</evidence>
<dbReference type="Gene3D" id="1.20.120.910">
    <property type="entry name" value="DksA, coiled-coil domain"/>
    <property type="match status" value="1"/>
</dbReference>
<evidence type="ECO:0000313" key="7">
    <source>
        <dbReference type="EMBL" id="MRX74411.1"/>
    </source>
</evidence>
<dbReference type="PROSITE" id="PS51128">
    <property type="entry name" value="ZF_DKSA_2"/>
    <property type="match status" value="1"/>
</dbReference>
<name>A0A7X2J2Y3_9BACI</name>
<protein>
    <recommendedName>
        <fullName evidence="6">Zinc finger DksA/TraR C4-type domain-containing protein</fullName>
    </recommendedName>
</protein>
<feature type="region of interest" description="Disordered" evidence="5">
    <location>
        <begin position="1"/>
        <end position="53"/>
    </location>
</feature>
<evidence type="ECO:0000256" key="3">
    <source>
        <dbReference type="ARBA" id="ARBA00022833"/>
    </source>
</evidence>
<evidence type="ECO:0000259" key="6">
    <source>
        <dbReference type="Pfam" id="PF01258"/>
    </source>
</evidence>
<dbReference type="Proteomes" id="UP000448867">
    <property type="component" value="Unassembled WGS sequence"/>
</dbReference>
<dbReference type="Pfam" id="PF01258">
    <property type="entry name" value="zf-dskA_traR"/>
    <property type="match status" value="1"/>
</dbReference>
<evidence type="ECO:0000256" key="1">
    <source>
        <dbReference type="ARBA" id="ARBA00022723"/>
    </source>
</evidence>
<feature type="region of interest" description="Disordered" evidence="5">
    <location>
        <begin position="116"/>
        <end position="165"/>
    </location>
</feature>
<dbReference type="InterPro" id="IPR037187">
    <property type="entry name" value="DnaK_N"/>
</dbReference>
<feature type="domain" description="Zinc finger DksA/TraR C4-type" evidence="6">
    <location>
        <begin position="87"/>
        <end position="121"/>
    </location>
</feature>
<reference evidence="7 8" key="1">
    <citation type="submission" date="2019-11" db="EMBL/GenBank/DDBJ databases">
        <title>Bacillus lacus genome.</title>
        <authorList>
            <person name="Allen C.J."/>
            <person name="Newman J.D."/>
        </authorList>
    </citation>
    <scope>NUCLEOTIDE SEQUENCE [LARGE SCALE GENOMIC DNA]</scope>
    <source>
        <strain evidence="7 8">KCTC 33946</strain>
    </source>
</reference>
<dbReference type="InterPro" id="IPR000962">
    <property type="entry name" value="Znf_DskA_TraR"/>
</dbReference>
<keyword evidence="3" id="KW-0862">Zinc</keyword>
<keyword evidence="1" id="KW-0479">Metal-binding</keyword>
<accession>A0A7X2J2Y3</accession>
<dbReference type="PANTHER" id="PTHR33823:SF4">
    <property type="entry name" value="GENERAL STRESS PROTEIN 16O"/>
    <property type="match status" value="1"/>
</dbReference>
<comment type="caution">
    <text evidence="7">The sequence shown here is derived from an EMBL/GenBank/DDBJ whole genome shotgun (WGS) entry which is preliminary data.</text>
</comment>
<dbReference type="PANTHER" id="PTHR33823">
    <property type="entry name" value="RNA POLYMERASE-BINDING TRANSCRIPTION FACTOR DKSA-RELATED"/>
    <property type="match status" value="1"/>
</dbReference>
<dbReference type="SUPFAM" id="SSF57716">
    <property type="entry name" value="Glucocorticoid receptor-like (DNA-binding domain)"/>
    <property type="match status" value="1"/>
</dbReference>
<proteinExistence type="predicted"/>
<feature type="compositionally biased region" description="Basic and acidic residues" evidence="5">
    <location>
        <begin position="131"/>
        <end position="142"/>
    </location>
</feature>
<dbReference type="OrthoDB" id="9811543at2"/>
<dbReference type="SUPFAM" id="SSF109635">
    <property type="entry name" value="DnaK suppressor protein DksA, alpha-hairpin domain"/>
    <property type="match status" value="1"/>
</dbReference>
<keyword evidence="8" id="KW-1185">Reference proteome</keyword>
<evidence type="ECO:0000313" key="8">
    <source>
        <dbReference type="Proteomes" id="UP000448867"/>
    </source>
</evidence>
<gene>
    <name evidence="7" type="ORF">GJU40_20040</name>
</gene>
<keyword evidence="2" id="KW-0863">Zinc-finger</keyword>
<evidence type="ECO:0000256" key="4">
    <source>
        <dbReference type="PROSITE-ProRule" id="PRU00510"/>
    </source>
</evidence>
<dbReference type="EMBL" id="WKKI01000090">
    <property type="protein sequence ID" value="MRX74411.1"/>
    <property type="molecule type" value="Genomic_DNA"/>
</dbReference>
<feature type="compositionally biased region" description="Polar residues" evidence="5">
    <location>
        <begin position="1"/>
        <end position="12"/>
    </location>
</feature>
<feature type="zinc finger region" description="dksA C4-type" evidence="4">
    <location>
        <begin position="92"/>
        <end position="116"/>
    </location>
</feature>